<gene>
    <name evidence="1" type="ORF">STHAL_21940</name>
</gene>
<evidence type="ECO:0000313" key="2">
    <source>
        <dbReference type="Proteomes" id="UP000735541"/>
    </source>
</evidence>
<name>A0ABS6TVS5_STRHA</name>
<organism evidence="1 2">
    <name type="scientific">Streptomyces halstedii</name>
    <dbReference type="NCBI Taxonomy" id="1944"/>
    <lineage>
        <taxon>Bacteria</taxon>
        <taxon>Bacillati</taxon>
        <taxon>Actinomycetota</taxon>
        <taxon>Actinomycetes</taxon>
        <taxon>Kitasatosporales</taxon>
        <taxon>Streptomycetaceae</taxon>
        <taxon>Streptomyces</taxon>
    </lineage>
</organism>
<evidence type="ECO:0000313" key="1">
    <source>
        <dbReference type="EMBL" id="MBV7672114.1"/>
    </source>
</evidence>
<evidence type="ECO:0008006" key="3">
    <source>
        <dbReference type="Google" id="ProtNLM"/>
    </source>
</evidence>
<dbReference type="SUPFAM" id="SSF50998">
    <property type="entry name" value="Quinoprotein alcohol dehydrogenase-like"/>
    <property type="match status" value="1"/>
</dbReference>
<reference evidence="1 2" key="1">
    <citation type="submission" date="2021-07" db="EMBL/GenBank/DDBJ databases">
        <title>Sequencing Streptomyces halstedii LGO-A4 genome an citrus endophytic actinomycete.</title>
        <authorList>
            <person name="Samborskyy M."/>
            <person name="Scott N."/>
            <person name="Deglau R."/>
            <person name="Dickens S."/>
            <person name="Oliveira L.G."/>
        </authorList>
    </citation>
    <scope>NUCLEOTIDE SEQUENCE [LARGE SCALE GENOMIC DNA]</scope>
    <source>
        <strain evidence="1 2">LGO-A4</strain>
    </source>
</reference>
<sequence>MEYTPLPAELLAEDELPNIGEALGRNDGFLVRDGTCWLVSESDGRILVGHVDADTSRVFARQLSWPSPSSEGHGFASPLPDGGLAVAAPRLVTVYDPDERVRWTHPLDTWDDTQLATSACTPDGTGHLLLVTAPGHTGDGPYAGDLCLALDVRSGKPVSRTVLPSASAGYIFQQSLTDPGRLLLDAAEGDTFHSLAVRAENGALHVEPVGLEDEPFAGVNLGTSTLKLDVGGEWLGRYEPGCPDVSADAEDMLPEGLRFVGHRPGFLDADRVLAAVAEEQWSDNSRHLLLDARTLRPMGELLYPGTTCLDPLALGDGSWLTVHGNAVRRWRTS</sequence>
<comment type="caution">
    <text evidence="1">The sequence shown here is derived from an EMBL/GenBank/DDBJ whole genome shotgun (WGS) entry which is preliminary data.</text>
</comment>
<keyword evidence="2" id="KW-1185">Reference proteome</keyword>
<dbReference type="InterPro" id="IPR011047">
    <property type="entry name" value="Quinoprotein_ADH-like_sf"/>
</dbReference>
<accession>A0ABS6TVS5</accession>
<proteinExistence type="predicted"/>
<dbReference type="RefSeq" id="WP_228870867.1">
    <property type="nucleotide sequence ID" value="NZ_JAHUVW010000001.1"/>
</dbReference>
<protein>
    <recommendedName>
        <fullName evidence="3">PQQ-binding-like beta-propeller repeat protein</fullName>
    </recommendedName>
</protein>
<dbReference type="Proteomes" id="UP000735541">
    <property type="component" value="Unassembled WGS sequence"/>
</dbReference>
<dbReference type="EMBL" id="JAHUVW010000001">
    <property type="protein sequence ID" value="MBV7672114.1"/>
    <property type="molecule type" value="Genomic_DNA"/>
</dbReference>